<reference evidence="6" key="1">
    <citation type="submission" date="2016-04" db="EMBL/GenBank/DDBJ databases">
        <authorList>
            <person name="Evans L.H."/>
            <person name="Alamgir A."/>
            <person name="Owens N."/>
            <person name="Weber N.D."/>
            <person name="Virtaneva K."/>
            <person name="Barbian K."/>
            <person name="Babar A."/>
            <person name="Rosenke K."/>
        </authorList>
    </citation>
    <scope>NUCLEOTIDE SEQUENCE</scope>
    <source>
        <strain evidence="6">86</strain>
    </source>
</reference>
<name>A0A212IVB2_9FIRM</name>
<keyword evidence="3 4" id="KW-0732">Signal</keyword>
<dbReference type="PROSITE" id="PS51257">
    <property type="entry name" value="PROKAR_LIPOPROTEIN"/>
    <property type="match status" value="1"/>
</dbReference>
<dbReference type="Gene3D" id="3.40.190.10">
    <property type="entry name" value="Periplasmic binding protein-like II"/>
    <property type="match status" value="1"/>
</dbReference>
<gene>
    <name evidence="6" type="ORF">KL86CLO1_10077</name>
</gene>
<accession>A0A212IVB2</accession>
<feature type="domain" description="Solute-binding protein family 5" evidence="5">
    <location>
        <begin position="94"/>
        <end position="418"/>
    </location>
</feature>
<dbReference type="EMBL" id="FLUN01000001">
    <property type="protein sequence ID" value="SBV91124.1"/>
    <property type="molecule type" value="Genomic_DNA"/>
</dbReference>
<dbReference type="InterPro" id="IPR000914">
    <property type="entry name" value="SBP_5_dom"/>
</dbReference>
<dbReference type="GO" id="GO:0042597">
    <property type="term" value="C:periplasmic space"/>
    <property type="evidence" value="ECO:0007669"/>
    <property type="project" value="UniProtKB-ARBA"/>
</dbReference>
<feature type="chain" id="PRO_5013278967" evidence="4">
    <location>
        <begin position="25"/>
        <end position="516"/>
    </location>
</feature>
<dbReference type="SUPFAM" id="SSF53850">
    <property type="entry name" value="Periplasmic binding protein-like II"/>
    <property type="match status" value="1"/>
</dbReference>
<dbReference type="Pfam" id="PF00496">
    <property type="entry name" value="SBP_bac_5"/>
    <property type="match status" value="1"/>
</dbReference>
<dbReference type="CDD" id="cd08513">
    <property type="entry name" value="PBP2_thermophilic_Hb8_like"/>
    <property type="match status" value="1"/>
</dbReference>
<dbReference type="PANTHER" id="PTHR30290">
    <property type="entry name" value="PERIPLASMIC BINDING COMPONENT OF ABC TRANSPORTER"/>
    <property type="match status" value="1"/>
</dbReference>
<organism evidence="6">
    <name type="scientific">uncultured Eubacteriales bacterium</name>
    <dbReference type="NCBI Taxonomy" id="172733"/>
    <lineage>
        <taxon>Bacteria</taxon>
        <taxon>Bacillati</taxon>
        <taxon>Bacillota</taxon>
        <taxon>Clostridia</taxon>
        <taxon>Eubacteriales</taxon>
        <taxon>environmental samples</taxon>
    </lineage>
</organism>
<dbReference type="AlphaFoldDB" id="A0A212IVB2"/>
<feature type="signal peptide" evidence="4">
    <location>
        <begin position="1"/>
        <end position="24"/>
    </location>
</feature>
<dbReference type="GO" id="GO:0015833">
    <property type="term" value="P:peptide transport"/>
    <property type="evidence" value="ECO:0007669"/>
    <property type="project" value="TreeGrafter"/>
</dbReference>
<evidence type="ECO:0000256" key="3">
    <source>
        <dbReference type="ARBA" id="ARBA00022729"/>
    </source>
</evidence>
<dbReference type="GO" id="GO:1904680">
    <property type="term" value="F:peptide transmembrane transporter activity"/>
    <property type="evidence" value="ECO:0007669"/>
    <property type="project" value="TreeGrafter"/>
</dbReference>
<dbReference type="Gene3D" id="3.10.105.10">
    <property type="entry name" value="Dipeptide-binding Protein, Domain 3"/>
    <property type="match status" value="1"/>
</dbReference>
<evidence type="ECO:0000256" key="1">
    <source>
        <dbReference type="ARBA" id="ARBA00005695"/>
    </source>
</evidence>
<sequence length="516" mass="54776">MRQGKRLAALALTLALALAGCDNAAPVTVPDPTPTPSATPAPTETAGTAGFVLPCYREESFHPLTGSNRTNLSLAPLIYEGLFELDVTFTPKAVLCAAQSVSEDGLTWTFTLRQGVTFSDGAALTPGDVVYSLQTAMGADSPYAARLGSVKSVRAAGEDRVTVTLAGPNGNLPALLDVPIVREGEGVTLGTGPYVLTTEGENLLLKKNPGWWQGKALPKEEIQLYSVQAADALIHAFDTREISLVAADLTGTNALGFSGSYEVWDYPTSVMLYMGYNVKEGPCKDEAVRKALSYGFDRAAVSKSLLSGHATAASLPFPPATANYDTAQAETMAYAPQTVDELLTAGGWTLGDGVRAKGRETLNLTLLVNNDSTYRIAVAEYLASDLAKVGVTVEVRKLSWEEYNAALEAGDFDLYLGQVKLTGDFDLTSLLGSGGTLNYGGYADPDTDVLLTEYLSAGDVTRPAAASNLCRRLGETSPITSLCFKNWSVLTHWGKISGVEATQQNVFYDFSGWKTP</sequence>
<dbReference type="InterPro" id="IPR039424">
    <property type="entry name" value="SBP_5"/>
</dbReference>
<dbReference type="PANTHER" id="PTHR30290:SF9">
    <property type="entry name" value="OLIGOPEPTIDE-BINDING PROTEIN APPA"/>
    <property type="match status" value="1"/>
</dbReference>
<proteinExistence type="inferred from homology"/>
<evidence type="ECO:0000256" key="2">
    <source>
        <dbReference type="ARBA" id="ARBA00022448"/>
    </source>
</evidence>
<evidence type="ECO:0000256" key="4">
    <source>
        <dbReference type="SAM" id="SignalP"/>
    </source>
</evidence>
<evidence type="ECO:0000259" key="5">
    <source>
        <dbReference type="Pfam" id="PF00496"/>
    </source>
</evidence>
<dbReference type="InterPro" id="IPR030678">
    <property type="entry name" value="Peptide/Ni-bd"/>
</dbReference>
<evidence type="ECO:0000313" key="6">
    <source>
        <dbReference type="EMBL" id="SBV91124.1"/>
    </source>
</evidence>
<protein>
    <submittedName>
        <fullName evidence="6">ABC transporter, substrate-binding protein, family 5</fullName>
    </submittedName>
</protein>
<dbReference type="GO" id="GO:0043190">
    <property type="term" value="C:ATP-binding cassette (ABC) transporter complex"/>
    <property type="evidence" value="ECO:0007669"/>
    <property type="project" value="InterPro"/>
</dbReference>
<keyword evidence="2" id="KW-0813">Transport</keyword>
<dbReference type="PIRSF" id="PIRSF002741">
    <property type="entry name" value="MppA"/>
    <property type="match status" value="1"/>
</dbReference>
<comment type="similarity">
    <text evidence="1">Belongs to the bacterial solute-binding protein 5 family.</text>
</comment>